<dbReference type="PANTHER" id="PTHR35526:SF3">
    <property type="entry name" value="ANTI-SIGMA-F FACTOR RSBW"/>
    <property type="match status" value="1"/>
</dbReference>
<name>A0ABW1CS92_9ACTN</name>
<evidence type="ECO:0000256" key="1">
    <source>
        <dbReference type="ARBA" id="ARBA00022527"/>
    </source>
</evidence>
<accession>A0ABW1CS92</accession>
<feature type="domain" description="Histidine kinase/HSP90-like ATPase" evidence="2">
    <location>
        <begin position="15"/>
        <end position="117"/>
    </location>
</feature>
<evidence type="ECO:0000313" key="4">
    <source>
        <dbReference type="Proteomes" id="UP001596058"/>
    </source>
</evidence>
<dbReference type="SUPFAM" id="SSF55874">
    <property type="entry name" value="ATPase domain of HSP90 chaperone/DNA topoisomerase II/histidine kinase"/>
    <property type="match status" value="1"/>
</dbReference>
<keyword evidence="3" id="KW-0067">ATP-binding</keyword>
<keyword evidence="1" id="KW-0723">Serine/threonine-protein kinase</keyword>
<sequence>MHPPIRLHCPITYDLALIRDLIRVYARHAELSDARTDHLVLAVNEAVTNVLEHGAGGGTITAYISPAGVIVDICDNAGRLRPDHLTAAARLPSPPADTQHLGLWLIHRLCDEVTLDHPHDQDQAHGHSRLRLRMNLPLTTYLRPWQKGGDPSSAAS</sequence>
<keyword evidence="4" id="KW-1185">Reference proteome</keyword>
<comment type="caution">
    <text evidence="3">The sequence shown here is derived from an EMBL/GenBank/DDBJ whole genome shotgun (WGS) entry which is preliminary data.</text>
</comment>
<dbReference type="GO" id="GO:0005524">
    <property type="term" value="F:ATP binding"/>
    <property type="evidence" value="ECO:0007669"/>
    <property type="project" value="UniProtKB-KW"/>
</dbReference>
<dbReference type="InterPro" id="IPR050267">
    <property type="entry name" value="Anti-sigma-factor_SerPK"/>
</dbReference>
<keyword evidence="1" id="KW-0418">Kinase</keyword>
<evidence type="ECO:0000259" key="2">
    <source>
        <dbReference type="Pfam" id="PF13581"/>
    </source>
</evidence>
<organism evidence="3 4">
    <name type="scientific">Nonomuraea insulae</name>
    <dbReference type="NCBI Taxonomy" id="1616787"/>
    <lineage>
        <taxon>Bacteria</taxon>
        <taxon>Bacillati</taxon>
        <taxon>Actinomycetota</taxon>
        <taxon>Actinomycetes</taxon>
        <taxon>Streptosporangiales</taxon>
        <taxon>Streptosporangiaceae</taxon>
        <taxon>Nonomuraea</taxon>
    </lineage>
</organism>
<proteinExistence type="predicted"/>
<reference evidence="4" key="1">
    <citation type="journal article" date="2019" name="Int. J. Syst. Evol. Microbiol.">
        <title>The Global Catalogue of Microorganisms (GCM) 10K type strain sequencing project: providing services to taxonomists for standard genome sequencing and annotation.</title>
        <authorList>
            <consortium name="The Broad Institute Genomics Platform"/>
            <consortium name="The Broad Institute Genome Sequencing Center for Infectious Disease"/>
            <person name="Wu L."/>
            <person name="Ma J."/>
        </authorList>
    </citation>
    <scope>NUCLEOTIDE SEQUENCE [LARGE SCALE GENOMIC DNA]</scope>
    <source>
        <strain evidence="4">CCUG 53903</strain>
    </source>
</reference>
<keyword evidence="1" id="KW-0808">Transferase</keyword>
<dbReference type="InterPro" id="IPR003594">
    <property type="entry name" value="HATPase_dom"/>
</dbReference>
<evidence type="ECO:0000313" key="3">
    <source>
        <dbReference type="EMBL" id="MFC5828654.1"/>
    </source>
</evidence>
<dbReference type="Gene3D" id="3.30.565.10">
    <property type="entry name" value="Histidine kinase-like ATPase, C-terminal domain"/>
    <property type="match status" value="1"/>
</dbReference>
<dbReference type="EMBL" id="JBHSPA010000039">
    <property type="protein sequence ID" value="MFC5828654.1"/>
    <property type="molecule type" value="Genomic_DNA"/>
</dbReference>
<dbReference type="PANTHER" id="PTHR35526">
    <property type="entry name" value="ANTI-SIGMA-F FACTOR RSBW-RELATED"/>
    <property type="match status" value="1"/>
</dbReference>
<dbReference type="Proteomes" id="UP001596058">
    <property type="component" value="Unassembled WGS sequence"/>
</dbReference>
<gene>
    <name evidence="3" type="ORF">ACFPZ3_32705</name>
</gene>
<dbReference type="CDD" id="cd16936">
    <property type="entry name" value="HATPase_RsbW-like"/>
    <property type="match status" value="1"/>
</dbReference>
<keyword evidence="3" id="KW-0547">Nucleotide-binding</keyword>
<protein>
    <submittedName>
        <fullName evidence="3">ATP-binding protein</fullName>
    </submittedName>
</protein>
<dbReference type="InterPro" id="IPR036890">
    <property type="entry name" value="HATPase_C_sf"/>
</dbReference>
<dbReference type="Pfam" id="PF13581">
    <property type="entry name" value="HATPase_c_2"/>
    <property type="match status" value="1"/>
</dbReference>
<dbReference type="RefSeq" id="WP_379518158.1">
    <property type="nucleotide sequence ID" value="NZ_JBHSPA010000039.1"/>
</dbReference>